<gene>
    <name evidence="3" type="ORF">MSPICULIGERA_LOCUS25869</name>
</gene>
<evidence type="ECO:0008006" key="5">
    <source>
        <dbReference type="Google" id="ProtNLM"/>
    </source>
</evidence>
<name>A0AA36GBS0_9BILA</name>
<organism evidence="3 4">
    <name type="scientific">Mesorhabditis spiculigera</name>
    <dbReference type="NCBI Taxonomy" id="96644"/>
    <lineage>
        <taxon>Eukaryota</taxon>
        <taxon>Metazoa</taxon>
        <taxon>Ecdysozoa</taxon>
        <taxon>Nematoda</taxon>
        <taxon>Chromadorea</taxon>
        <taxon>Rhabditida</taxon>
        <taxon>Rhabditina</taxon>
        <taxon>Rhabditomorpha</taxon>
        <taxon>Rhabditoidea</taxon>
        <taxon>Rhabditidae</taxon>
        <taxon>Mesorhabditinae</taxon>
        <taxon>Mesorhabditis</taxon>
    </lineage>
</organism>
<evidence type="ECO:0000313" key="4">
    <source>
        <dbReference type="Proteomes" id="UP001177023"/>
    </source>
</evidence>
<evidence type="ECO:0000256" key="1">
    <source>
        <dbReference type="ARBA" id="ARBA00006461"/>
    </source>
</evidence>
<keyword evidence="4" id="KW-1185">Reference proteome</keyword>
<comment type="caution">
    <text evidence="3">The sequence shown here is derived from an EMBL/GenBank/DDBJ whole genome shotgun (WGS) entry which is preliminary data.</text>
</comment>
<accession>A0AA36GBS0</accession>
<evidence type="ECO:0000256" key="2">
    <source>
        <dbReference type="ARBA" id="ARBA00023054"/>
    </source>
</evidence>
<dbReference type="Pfam" id="PF08243">
    <property type="entry name" value="SPT2"/>
    <property type="match status" value="1"/>
</dbReference>
<evidence type="ECO:0000313" key="3">
    <source>
        <dbReference type="EMBL" id="CAJ0587916.1"/>
    </source>
</evidence>
<protein>
    <recommendedName>
        <fullName evidence="5">Protein SPT2 homolog</fullName>
    </recommendedName>
</protein>
<reference evidence="3" key="1">
    <citation type="submission" date="2023-06" db="EMBL/GenBank/DDBJ databases">
        <authorList>
            <person name="Delattre M."/>
        </authorList>
    </citation>
    <scope>NUCLEOTIDE SEQUENCE</scope>
    <source>
        <strain evidence="3">AF72</strain>
    </source>
</reference>
<proteinExistence type="inferred from homology"/>
<sequence>MSLLERERMRDAEKRRAELGFSRDEVDEWEEELEFEDDYDSEMDDFIDDSAADDERALRRELDSACQSINKNYHKKDMWKIRERLINERDMESNFKQIDMEERRSRRQGLLEDIREAKKGNSEVI</sequence>
<dbReference type="EMBL" id="CATQJA010002710">
    <property type="protein sequence ID" value="CAJ0587916.1"/>
    <property type="molecule type" value="Genomic_DNA"/>
</dbReference>
<dbReference type="InterPro" id="IPR013256">
    <property type="entry name" value="Chromatin_SPT2"/>
</dbReference>
<dbReference type="Proteomes" id="UP001177023">
    <property type="component" value="Unassembled WGS sequence"/>
</dbReference>
<comment type="similarity">
    <text evidence="1">Belongs to the SPT2 family.</text>
</comment>
<keyword evidence="2" id="KW-0175">Coiled coil</keyword>
<feature type="non-terminal residue" evidence="3">
    <location>
        <position position="1"/>
    </location>
</feature>
<dbReference type="AlphaFoldDB" id="A0AA36GBS0"/>